<name>A0ABU0L6H3_9BACL</name>
<keyword evidence="1" id="KW-0689">Ribosomal protein</keyword>
<dbReference type="PANTHER" id="PTHR41263:SF1">
    <property type="entry name" value="ASPARTYL-PHOSPHATE PHOSPHATASE YISI"/>
    <property type="match status" value="1"/>
</dbReference>
<keyword evidence="2" id="KW-1185">Reference proteome</keyword>
<dbReference type="InterPro" id="IPR053028">
    <property type="entry name" value="Spo0E-like_phosphatase"/>
</dbReference>
<protein>
    <submittedName>
        <fullName evidence="1">Ribosomal protein L29</fullName>
    </submittedName>
</protein>
<dbReference type="RefSeq" id="WP_076315779.1">
    <property type="nucleotide sequence ID" value="NZ_CP045297.1"/>
</dbReference>
<dbReference type="Gene3D" id="4.10.280.10">
    <property type="entry name" value="Helix-loop-helix DNA-binding domain"/>
    <property type="match status" value="1"/>
</dbReference>
<dbReference type="InterPro" id="IPR037208">
    <property type="entry name" value="Spo0E-like_sf"/>
</dbReference>
<dbReference type="Pfam" id="PF09388">
    <property type="entry name" value="SpoOE-like"/>
    <property type="match status" value="1"/>
</dbReference>
<dbReference type="GO" id="GO:0005840">
    <property type="term" value="C:ribosome"/>
    <property type="evidence" value="ECO:0007669"/>
    <property type="project" value="UniProtKB-KW"/>
</dbReference>
<proteinExistence type="predicted"/>
<evidence type="ECO:0000313" key="2">
    <source>
        <dbReference type="Proteomes" id="UP001242811"/>
    </source>
</evidence>
<comment type="caution">
    <text evidence="1">The sequence shown here is derived from an EMBL/GenBank/DDBJ whole genome shotgun (WGS) entry which is preliminary data.</text>
</comment>
<reference evidence="1 2" key="1">
    <citation type="submission" date="2023-07" db="EMBL/GenBank/DDBJ databases">
        <title>Genomic Encyclopedia of Type Strains, Phase IV (KMG-IV): sequencing the most valuable type-strain genomes for metagenomic binning, comparative biology and taxonomic classification.</title>
        <authorList>
            <person name="Goeker M."/>
        </authorList>
    </citation>
    <scope>NUCLEOTIDE SEQUENCE [LARGE SCALE GENOMIC DNA]</scope>
    <source>
        <strain evidence="1 2">DSM 14914</strain>
    </source>
</reference>
<dbReference type="SUPFAM" id="SSF140500">
    <property type="entry name" value="BAS1536-like"/>
    <property type="match status" value="1"/>
</dbReference>
<keyword evidence="1" id="KW-0687">Ribonucleoprotein</keyword>
<dbReference type="Proteomes" id="UP001242811">
    <property type="component" value="Unassembled WGS sequence"/>
</dbReference>
<accession>A0ABU0L6H3</accession>
<evidence type="ECO:0000313" key="1">
    <source>
        <dbReference type="EMBL" id="MDQ0496856.1"/>
    </source>
</evidence>
<sequence>MSVEALRNQIEELRKELVDLAERMGLTAMEVVEKSQKLDKVLNEYDRQVQRQTKGPFV</sequence>
<dbReference type="EMBL" id="JAUSWA010000046">
    <property type="protein sequence ID" value="MDQ0496856.1"/>
    <property type="molecule type" value="Genomic_DNA"/>
</dbReference>
<dbReference type="InterPro" id="IPR036638">
    <property type="entry name" value="HLH_DNA-bd_sf"/>
</dbReference>
<gene>
    <name evidence="1" type="ORF">QOZ95_005056</name>
</gene>
<organism evidence="1 2">
    <name type="scientific">Paenibacillus brasilensis</name>
    <dbReference type="NCBI Taxonomy" id="128574"/>
    <lineage>
        <taxon>Bacteria</taxon>
        <taxon>Bacillati</taxon>
        <taxon>Bacillota</taxon>
        <taxon>Bacilli</taxon>
        <taxon>Bacillales</taxon>
        <taxon>Paenibacillaceae</taxon>
        <taxon>Paenibacillus</taxon>
    </lineage>
</organism>
<dbReference type="InterPro" id="IPR018540">
    <property type="entry name" value="Spo0E-like"/>
</dbReference>
<dbReference type="PANTHER" id="PTHR41263">
    <property type="entry name" value="ASPARTYL-PHOSPHATE PHOSPHATASE YISI"/>
    <property type="match status" value="1"/>
</dbReference>